<dbReference type="Pfam" id="PF05406">
    <property type="entry name" value="WGR"/>
    <property type="match status" value="1"/>
</dbReference>
<geneLocation type="plasmid" evidence="2 3">
    <name>pTB1</name>
</geneLocation>
<dbReference type="AlphaFoldDB" id="Q07GQ5"/>
<proteinExistence type="predicted"/>
<dbReference type="KEGG" id="rde:RD1_A0044"/>
<dbReference type="SMART" id="SM00773">
    <property type="entry name" value="WGR"/>
    <property type="match status" value="1"/>
</dbReference>
<gene>
    <name evidence="2" type="ordered locus">RD1_A0044</name>
</gene>
<reference evidence="2 3" key="1">
    <citation type="journal article" date="2007" name="J. Bacteriol.">
        <title>The complete genome sequence of Roseobacter denitrificans reveals a mixotrophic rather than photosynthetic metabolism.</title>
        <authorList>
            <person name="Swingley W.D."/>
            <person name="Sadekar S."/>
            <person name="Mastrian S.D."/>
            <person name="Matthies H.J."/>
            <person name="Hao J."/>
            <person name="Ramos H."/>
            <person name="Acharya C.R."/>
            <person name="Conrad A.L."/>
            <person name="Taylor H.L."/>
            <person name="Dejesa L.C."/>
            <person name="Shah M.K."/>
            <person name="O'huallachain M.E."/>
            <person name="Lince M.T."/>
            <person name="Blankenship R.E."/>
            <person name="Beatty J.T."/>
            <person name="Touchman J.W."/>
        </authorList>
    </citation>
    <scope>NUCLEOTIDE SEQUENCE [LARGE SCALE GENOMIC DNA]</scope>
    <source>
        <strain evidence="3">ATCC 33942 / OCh 114</strain>
        <plasmid evidence="2 3">pTB1</plasmid>
    </source>
</reference>
<keyword evidence="3" id="KW-1185">Reference proteome</keyword>
<dbReference type="InterPro" id="IPR049809">
    <property type="entry name" value="YehF/YfeS-like_WGR"/>
</dbReference>
<dbReference type="HOGENOM" id="CLU_155888_0_0_5"/>
<dbReference type="CDD" id="cd07996">
    <property type="entry name" value="WGR_MMR_like"/>
    <property type="match status" value="1"/>
</dbReference>
<accession>Q07GQ5</accession>
<dbReference type="InterPro" id="IPR036930">
    <property type="entry name" value="WGR_dom_sf"/>
</dbReference>
<feature type="domain" description="WGR" evidence="1">
    <location>
        <begin position="14"/>
        <end position="92"/>
    </location>
</feature>
<dbReference type="SUPFAM" id="SSF142921">
    <property type="entry name" value="WGR domain-like"/>
    <property type="match status" value="1"/>
</dbReference>
<keyword evidence="2" id="KW-0614">Plasmid</keyword>
<dbReference type="InterPro" id="IPR008893">
    <property type="entry name" value="WGR_domain"/>
</dbReference>
<dbReference type="Proteomes" id="UP000007029">
    <property type="component" value="Plasmid pTB1"/>
</dbReference>
<protein>
    <recommendedName>
        <fullName evidence="1">WGR domain-containing protein</fullName>
    </recommendedName>
</protein>
<evidence type="ECO:0000259" key="1">
    <source>
        <dbReference type="PROSITE" id="PS51977"/>
    </source>
</evidence>
<name>Q07GQ5_ROSDO</name>
<dbReference type="EMBL" id="CP000464">
    <property type="protein sequence ID" value="ABI93344.1"/>
    <property type="molecule type" value="Genomic_DNA"/>
</dbReference>
<sequence length="92" mass="10762">MNALAAITCLYPRRRSMRVDMARVDPDANMDRFYCVQLTKSLFGETGVERQWGRWRTHGRRRLDWCGNETQAKTALTNLVKDKLSRGYLIKP</sequence>
<dbReference type="Gene3D" id="2.20.140.10">
    <property type="entry name" value="WGR domain"/>
    <property type="match status" value="1"/>
</dbReference>
<dbReference type="PROSITE" id="PS51977">
    <property type="entry name" value="WGR"/>
    <property type="match status" value="1"/>
</dbReference>
<organism evidence="2 3">
    <name type="scientific">Roseobacter denitrificans (strain ATCC 33942 / OCh 114)</name>
    <name type="common">Erythrobacter sp. (strain OCh 114)</name>
    <name type="synonym">Roseobacter denitrificans</name>
    <dbReference type="NCBI Taxonomy" id="375451"/>
    <lineage>
        <taxon>Bacteria</taxon>
        <taxon>Pseudomonadati</taxon>
        <taxon>Pseudomonadota</taxon>
        <taxon>Alphaproteobacteria</taxon>
        <taxon>Rhodobacterales</taxon>
        <taxon>Roseobacteraceae</taxon>
        <taxon>Roseobacter</taxon>
    </lineage>
</organism>
<evidence type="ECO:0000313" key="3">
    <source>
        <dbReference type="Proteomes" id="UP000007029"/>
    </source>
</evidence>
<evidence type="ECO:0000313" key="2">
    <source>
        <dbReference type="EMBL" id="ABI93344.1"/>
    </source>
</evidence>